<proteinExistence type="inferred from homology"/>
<evidence type="ECO:0000256" key="3">
    <source>
        <dbReference type="ARBA" id="ARBA00023270"/>
    </source>
</evidence>
<dbReference type="Pfam" id="PF00701">
    <property type="entry name" value="DHDPS"/>
    <property type="match status" value="1"/>
</dbReference>
<dbReference type="SMART" id="SM01130">
    <property type="entry name" value="DHDPS"/>
    <property type="match status" value="1"/>
</dbReference>
<accession>A0A1C3ZXC6</accession>
<feature type="active site" description="Schiff-base intermediate with substrate" evidence="5">
    <location>
        <position position="165"/>
    </location>
</feature>
<keyword evidence="7" id="KW-1185">Reference proteome</keyword>
<dbReference type="PANTHER" id="PTHR12128">
    <property type="entry name" value="DIHYDRODIPICOLINATE SYNTHASE"/>
    <property type="match status" value="1"/>
</dbReference>
<dbReference type="InterPro" id="IPR013785">
    <property type="entry name" value="Aldolase_TIM"/>
</dbReference>
<dbReference type="InterPro" id="IPR002220">
    <property type="entry name" value="DapA-like"/>
</dbReference>
<evidence type="ECO:0000256" key="5">
    <source>
        <dbReference type="PIRSR" id="PIRSR001365-1"/>
    </source>
</evidence>
<keyword evidence="2 4" id="KW-0456">Lyase</keyword>
<comment type="similarity">
    <text evidence="1 4">Belongs to the DapA family.</text>
</comment>
<gene>
    <name evidence="6" type="ORF">GA0061080_100720</name>
</gene>
<feature type="active site" description="Proton donor/acceptor" evidence="5">
    <location>
        <position position="136"/>
    </location>
</feature>
<dbReference type="PIRSF" id="PIRSF001365">
    <property type="entry name" value="DHDPS"/>
    <property type="match status" value="1"/>
</dbReference>
<evidence type="ECO:0000256" key="1">
    <source>
        <dbReference type="ARBA" id="ARBA00007592"/>
    </source>
</evidence>
<reference evidence="7" key="1">
    <citation type="submission" date="2016-08" db="EMBL/GenBank/DDBJ databases">
        <authorList>
            <person name="Varghese N."/>
            <person name="Submissions Spin"/>
        </authorList>
    </citation>
    <scope>NUCLEOTIDE SEQUENCE [LARGE SCALE GENOMIC DNA]</scope>
    <source>
        <strain evidence="7">R-53144</strain>
    </source>
</reference>
<evidence type="ECO:0000313" key="6">
    <source>
        <dbReference type="EMBL" id="SCB87029.1"/>
    </source>
</evidence>
<dbReference type="Proteomes" id="UP000199698">
    <property type="component" value="Unassembled WGS sequence"/>
</dbReference>
<sequence length="296" mass="33346">MSNSNPYFGAICPAITPFNRQNKIDFGAMEQHYKMLTDSKINGILVMGTIGEFVTMTIQERLEIIKQAHQFTDLPLIVNVSTTVVDDMVKLADAAFDAGYGAVMALPHFYFAQTPNQLYEYYKYLDSKFVGNWFIYNFPARTGCDVDSQLVTRLMTDFPKFIGIKDTVDCASHTRSIVLASQKIRKDFAVFSGFDEYFVPNLMNGGAGVLSGLNNVVPELFANVMAAFRNNDFNELIQLHKEIGRLSNIYNIGDDFVTTIKVAVEQKQHYLEPVSRNFGASLNGEQIKKIKELFNC</sequence>
<dbReference type="PROSITE" id="PS00666">
    <property type="entry name" value="DHDPS_2"/>
    <property type="match status" value="1"/>
</dbReference>
<evidence type="ECO:0000256" key="2">
    <source>
        <dbReference type="ARBA" id="ARBA00023239"/>
    </source>
</evidence>
<name>A0A1C3ZXC6_9GAMM</name>
<evidence type="ECO:0000256" key="4">
    <source>
        <dbReference type="PIRNR" id="PIRNR001365"/>
    </source>
</evidence>
<protein>
    <submittedName>
        <fullName evidence="6">4-hydroxy-tetrahydrodipicolinate synthase</fullName>
    </submittedName>
</protein>
<dbReference type="OrthoDB" id="199953at2"/>
<dbReference type="InterPro" id="IPR020625">
    <property type="entry name" value="Schiff_base-form_aldolases_AS"/>
</dbReference>
<keyword evidence="3" id="KW-0704">Schiff base</keyword>
<evidence type="ECO:0000313" key="7">
    <source>
        <dbReference type="Proteomes" id="UP000199698"/>
    </source>
</evidence>
<dbReference type="Gene3D" id="3.20.20.70">
    <property type="entry name" value="Aldolase class I"/>
    <property type="match status" value="1"/>
</dbReference>
<dbReference type="RefSeq" id="WP_091120819.1">
    <property type="nucleotide sequence ID" value="NZ_FMBA01000007.1"/>
</dbReference>
<dbReference type="STRING" id="1798183.GA0061080_100720"/>
<organism evidence="6 7">
    <name type="scientific">Gilliamella intestini</name>
    <dbReference type="NCBI Taxonomy" id="1798183"/>
    <lineage>
        <taxon>Bacteria</taxon>
        <taxon>Pseudomonadati</taxon>
        <taxon>Pseudomonadota</taxon>
        <taxon>Gammaproteobacteria</taxon>
        <taxon>Orbales</taxon>
        <taxon>Orbaceae</taxon>
        <taxon>Gilliamella</taxon>
    </lineage>
</organism>
<dbReference type="GO" id="GO:0008840">
    <property type="term" value="F:4-hydroxy-tetrahydrodipicolinate synthase activity"/>
    <property type="evidence" value="ECO:0007669"/>
    <property type="project" value="TreeGrafter"/>
</dbReference>
<dbReference type="SUPFAM" id="SSF51569">
    <property type="entry name" value="Aldolase"/>
    <property type="match status" value="1"/>
</dbReference>
<dbReference type="PANTHER" id="PTHR12128:SF66">
    <property type="entry name" value="4-HYDROXY-2-OXOGLUTARATE ALDOLASE, MITOCHONDRIAL"/>
    <property type="match status" value="1"/>
</dbReference>
<dbReference type="PRINTS" id="PR00146">
    <property type="entry name" value="DHPICSNTHASE"/>
</dbReference>
<dbReference type="CDD" id="cd00408">
    <property type="entry name" value="DHDPS-like"/>
    <property type="match status" value="1"/>
</dbReference>
<dbReference type="GO" id="GO:0044281">
    <property type="term" value="P:small molecule metabolic process"/>
    <property type="evidence" value="ECO:0007669"/>
    <property type="project" value="UniProtKB-ARBA"/>
</dbReference>
<dbReference type="AlphaFoldDB" id="A0A1C3ZXC6"/>
<dbReference type="EMBL" id="FMBA01000007">
    <property type="protein sequence ID" value="SCB87029.1"/>
    <property type="molecule type" value="Genomic_DNA"/>
</dbReference>